<dbReference type="PANTHER" id="PTHR11654">
    <property type="entry name" value="OLIGOPEPTIDE TRANSPORTER-RELATED"/>
    <property type="match status" value="1"/>
</dbReference>
<feature type="transmembrane region" description="Helical" evidence="6">
    <location>
        <begin position="320"/>
        <end position="341"/>
    </location>
</feature>
<dbReference type="Pfam" id="PF00854">
    <property type="entry name" value="PTR2"/>
    <property type="match status" value="1"/>
</dbReference>
<comment type="subcellular location">
    <subcellularLocation>
        <location evidence="1">Membrane</location>
        <topology evidence="1">Multi-pass membrane protein</topology>
    </subcellularLocation>
</comment>
<dbReference type="GO" id="GO:0016020">
    <property type="term" value="C:membrane"/>
    <property type="evidence" value="ECO:0007669"/>
    <property type="project" value="UniProtKB-SubCell"/>
</dbReference>
<dbReference type="OrthoDB" id="8904098at2759"/>
<feature type="transmembrane region" description="Helical" evidence="6">
    <location>
        <begin position="172"/>
        <end position="195"/>
    </location>
</feature>
<gene>
    <name evidence="7" type="ORF">J5N97_014428</name>
</gene>
<feature type="transmembrane region" description="Helical" evidence="6">
    <location>
        <begin position="207"/>
        <end position="226"/>
    </location>
</feature>
<evidence type="ECO:0000313" key="7">
    <source>
        <dbReference type="EMBL" id="KAJ0978954.1"/>
    </source>
</evidence>
<evidence type="ECO:0000256" key="6">
    <source>
        <dbReference type="SAM" id="Phobius"/>
    </source>
</evidence>
<keyword evidence="3 6" id="KW-0812">Transmembrane</keyword>
<dbReference type="EMBL" id="JAGGNH010000003">
    <property type="protein sequence ID" value="KAJ0978954.1"/>
    <property type="molecule type" value="Genomic_DNA"/>
</dbReference>
<feature type="transmembrane region" description="Helical" evidence="6">
    <location>
        <begin position="485"/>
        <end position="509"/>
    </location>
</feature>
<protein>
    <submittedName>
        <fullName evidence="7">Uncharacterized protein</fullName>
    </submittedName>
</protein>
<dbReference type="InterPro" id="IPR000109">
    <property type="entry name" value="POT_fam"/>
</dbReference>
<comment type="similarity">
    <text evidence="2">Belongs to the major facilitator superfamily. Proton-dependent oligopeptide transporter (POT/PTR) (TC 2.A.17) family.</text>
</comment>
<dbReference type="GO" id="GO:0022857">
    <property type="term" value="F:transmembrane transporter activity"/>
    <property type="evidence" value="ECO:0007669"/>
    <property type="project" value="InterPro"/>
</dbReference>
<feature type="transmembrane region" description="Helical" evidence="6">
    <location>
        <begin position="361"/>
        <end position="381"/>
    </location>
</feature>
<feature type="transmembrane region" description="Helical" evidence="6">
    <location>
        <begin position="85"/>
        <end position="111"/>
    </location>
</feature>
<feature type="transmembrane region" description="Helical" evidence="6">
    <location>
        <begin position="442"/>
        <end position="464"/>
    </location>
</feature>
<accession>A0A9D5CTY8</accession>
<evidence type="ECO:0000256" key="1">
    <source>
        <dbReference type="ARBA" id="ARBA00004141"/>
    </source>
</evidence>
<reference evidence="7" key="2">
    <citation type="journal article" date="2022" name="Hortic Res">
        <title>The genome of Dioscorea zingiberensis sheds light on the biosynthesis, origin and evolution of the medicinally important diosgenin saponins.</title>
        <authorList>
            <person name="Li Y."/>
            <person name="Tan C."/>
            <person name="Li Z."/>
            <person name="Guo J."/>
            <person name="Li S."/>
            <person name="Chen X."/>
            <person name="Wang C."/>
            <person name="Dai X."/>
            <person name="Yang H."/>
            <person name="Song W."/>
            <person name="Hou L."/>
            <person name="Xu J."/>
            <person name="Tong Z."/>
            <person name="Xu A."/>
            <person name="Yuan X."/>
            <person name="Wang W."/>
            <person name="Yang Q."/>
            <person name="Chen L."/>
            <person name="Sun Z."/>
            <person name="Wang K."/>
            <person name="Pan B."/>
            <person name="Chen J."/>
            <person name="Bao Y."/>
            <person name="Liu F."/>
            <person name="Qi X."/>
            <person name="Gang D.R."/>
            <person name="Wen J."/>
            <person name="Li J."/>
        </authorList>
    </citation>
    <scope>NUCLEOTIDE SEQUENCE</scope>
    <source>
        <strain evidence="7">Dzin_1.0</strain>
    </source>
</reference>
<dbReference type="Proteomes" id="UP001085076">
    <property type="component" value="Miscellaneous, Linkage group lg03"/>
</dbReference>
<evidence type="ECO:0000256" key="4">
    <source>
        <dbReference type="ARBA" id="ARBA00022989"/>
    </source>
</evidence>
<organism evidence="7 8">
    <name type="scientific">Dioscorea zingiberensis</name>
    <dbReference type="NCBI Taxonomy" id="325984"/>
    <lineage>
        <taxon>Eukaryota</taxon>
        <taxon>Viridiplantae</taxon>
        <taxon>Streptophyta</taxon>
        <taxon>Embryophyta</taxon>
        <taxon>Tracheophyta</taxon>
        <taxon>Spermatophyta</taxon>
        <taxon>Magnoliopsida</taxon>
        <taxon>Liliopsida</taxon>
        <taxon>Dioscoreales</taxon>
        <taxon>Dioscoreaceae</taxon>
        <taxon>Dioscorea</taxon>
    </lineage>
</organism>
<dbReference type="AlphaFoldDB" id="A0A9D5CTY8"/>
<proteinExistence type="inferred from homology"/>
<feature type="transmembrane region" description="Helical" evidence="6">
    <location>
        <begin position="529"/>
        <end position="551"/>
    </location>
</feature>
<keyword evidence="5 6" id="KW-0472">Membrane</keyword>
<comment type="caution">
    <text evidence="7">The sequence shown here is derived from an EMBL/GenBank/DDBJ whole genome shotgun (WGS) entry which is preliminary data.</text>
</comment>
<feature type="transmembrane region" description="Helical" evidence="6">
    <location>
        <begin position="131"/>
        <end position="151"/>
    </location>
</feature>
<sequence>MAEEDVRQEEKPKQGGFRTIPFILATEVCDRIATSGLYVNLISYLSHQMHMPLAQAANTVTIAKGSASFTPVIGGLISDSFAGGFWTITFGSIFYLLGLIILTVSAVVLALHPPPCSGNETCQKASPWHLFFLYISLLLTSIGSGGIRPCVSSFGADQFNLAGTQMEKHKRTFFNLYFICMRFATGVALIVVVYVQENVGWGWGLNIPTMCMFVSIVTFVVGYSFYIKPEPKGSPLTRLAQVVIAAIRKRNVVKPNQVSLLYENKELDAGISTSGKLLHTKKLRFLDRAAVIIEGDKKVTGQPRLWRLSTVHRVEELKSIILIMPIWASGILFIATASNIGSFAIHQARTMKRSLSAHYQIPPATMSIFLDISTIVTLAFYSKLLVPLARRFTGRPSGITSLQRMIIGVIISMVCYMVAALVEIKRKSVAAEHGLLDKPKAIVPISVFWLAPQYIMYGMAEAFISVGQMEFLYDQAPESMRSIAVALYWLAIALGDYVSSGIVALLSHFTEKEGDWIQDNINRGKIDCYWWLMTGIEFINLVYLIICANFYTFKQLEKVEPGDSSSSEECVNEQKAREA</sequence>
<feature type="transmembrane region" description="Helical" evidence="6">
    <location>
        <begin position="402"/>
        <end position="422"/>
    </location>
</feature>
<name>A0A9D5CTY8_9LILI</name>
<evidence type="ECO:0000256" key="3">
    <source>
        <dbReference type="ARBA" id="ARBA00022692"/>
    </source>
</evidence>
<evidence type="ECO:0000256" key="5">
    <source>
        <dbReference type="ARBA" id="ARBA00023136"/>
    </source>
</evidence>
<evidence type="ECO:0000256" key="2">
    <source>
        <dbReference type="ARBA" id="ARBA00005982"/>
    </source>
</evidence>
<dbReference type="Gene3D" id="1.20.1250.20">
    <property type="entry name" value="MFS general substrate transporter like domains"/>
    <property type="match status" value="1"/>
</dbReference>
<reference evidence="7" key="1">
    <citation type="submission" date="2021-03" db="EMBL/GenBank/DDBJ databases">
        <authorList>
            <person name="Li Z."/>
            <person name="Yang C."/>
        </authorList>
    </citation>
    <scope>NUCLEOTIDE SEQUENCE</scope>
    <source>
        <strain evidence="7">Dzin_1.0</strain>
        <tissue evidence="7">Leaf</tissue>
    </source>
</reference>
<dbReference type="SUPFAM" id="SSF103473">
    <property type="entry name" value="MFS general substrate transporter"/>
    <property type="match status" value="1"/>
</dbReference>
<dbReference type="InterPro" id="IPR036259">
    <property type="entry name" value="MFS_trans_sf"/>
</dbReference>
<keyword evidence="8" id="KW-1185">Reference proteome</keyword>
<keyword evidence="4 6" id="KW-1133">Transmembrane helix</keyword>
<evidence type="ECO:0000313" key="8">
    <source>
        <dbReference type="Proteomes" id="UP001085076"/>
    </source>
</evidence>